<dbReference type="InParanoid" id="A0A671X5E9"/>
<dbReference type="GeneTree" id="ENSGT00940000157489"/>
<organism evidence="11 12">
    <name type="scientific">Sparus aurata</name>
    <name type="common">Gilthead sea bream</name>
    <dbReference type="NCBI Taxonomy" id="8175"/>
    <lineage>
        <taxon>Eukaryota</taxon>
        <taxon>Metazoa</taxon>
        <taxon>Chordata</taxon>
        <taxon>Craniata</taxon>
        <taxon>Vertebrata</taxon>
        <taxon>Euteleostomi</taxon>
        <taxon>Actinopterygii</taxon>
        <taxon>Neopterygii</taxon>
        <taxon>Teleostei</taxon>
        <taxon>Neoteleostei</taxon>
        <taxon>Acanthomorphata</taxon>
        <taxon>Eupercaria</taxon>
        <taxon>Spariformes</taxon>
        <taxon>Sparidae</taxon>
        <taxon>Sparus</taxon>
    </lineage>
</organism>
<evidence type="ECO:0000256" key="6">
    <source>
        <dbReference type="ARBA" id="ARBA00023136"/>
    </source>
</evidence>
<dbReference type="SUPFAM" id="SSF51445">
    <property type="entry name" value="(Trans)glycosidases"/>
    <property type="match status" value="2"/>
</dbReference>
<dbReference type="PRINTS" id="PR00131">
    <property type="entry name" value="GLHYDRLASE1"/>
</dbReference>
<keyword evidence="6 9" id="KW-0472">Membrane</keyword>
<keyword evidence="3 9" id="KW-0812">Transmembrane</keyword>
<evidence type="ECO:0000256" key="4">
    <source>
        <dbReference type="ARBA" id="ARBA00022737"/>
    </source>
</evidence>
<feature type="transmembrane region" description="Helical" evidence="9">
    <location>
        <begin position="991"/>
        <end position="1016"/>
    </location>
</feature>
<dbReference type="RefSeq" id="XP_030252164.1">
    <property type="nucleotide sequence ID" value="XM_030396304.1"/>
</dbReference>
<comment type="similarity">
    <text evidence="8">Belongs to the glycosyl hydrolase 1 family. Klotho subfamily.</text>
</comment>
<dbReference type="Gene3D" id="3.20.20.80">
    <property type="entry name" value="Glycosidases"/>
    <property type="match status" value="3"/>
</dbReference>
<evidence type="ECO:0000256" key="8">
    <source>
        <dbReference type="ARBA" id="ARBA00060858"/>
    </source>
</evidence>
<reference evidence="11" key="2">
    <citation type="submission" date="2025-08" db="UniProtKB">
        <authorList>
            <consortium name="Ensembl"/>
        </authorList>
    </citation>
    <scope>IDENTIFICATION</scope>
</reference>
<dbReference type="CTD" id="152831"/>
<keyword evidence="4" id="KW-0677">Repeat</keyword>
<dbReference type="PANTHER" id="PTHR10353">
    <property type="entry name" value="GLYCOSYL HYDROLASE"/>
    <property type="match status" value="1"/>
</dbReference>
<dbReference type="GO" id="GO:0005886">
    <property type="term" value="C:plasma membrane"/>
    <property type="evidence" value="ECO:0007669"/>
    <property type="project" value="UniProtKB-SubCell"/>
</dbReference>
<dbReference type="Ensembl" id="ENSSAUT00010048597.1">
    <property type="protein sequence ID" value="ENSSAUP00010046233.1"/>
    <property type="gene ID" value="ENSSAUG00010019276.1"/>
</dbReference>
<name>A0A671X5E9_SPAAU</name>
<comment type="subcellular location">
    <subcellularLocation>
        <location evidence="1">Cell membrane</location>
        <topology evidence="1">Single-pass membrane protein</topology>
    </subcellularLocation>
</comment>
<sequence>MLNHPSPSSCRWLLLSLLLLVACGWNKAASSLGDGRKIWQQPKPDPILSGQSFLHDNFPSGFLWGSGTSAFQTEGAWDQEGKGPSIWDHFTHSSVTAVPGDAVSDSYTRWEEDVEALEYLGVRSYSFSLSWPRLFPDGDARGQPNTAAVEHYSRLIERLLDKRIEPVVTLYHWDLPQVLQERYGGWKNDTVVGLFENYAAFCFHTFGSRVRYWLTMHNPYLVAVQGYGTGVHAPGETGGPASSLIVAHNLIRAHAKAWHTYNTHFRPAQKGKVSIVLGSHWVEPQRGQATANNVELCQQSMEAVLGWFANPILGDGDYPASLKIKHGALLPIFSPEEKLWVQETADFFALSFGPNNLRLGRGLVQYGVTVTPDLRRVLDWIKLEYGDPRVLVVEAGWFSEASVGTEDTVAIYLMKRFINQVLQAVKFDGVQVFGYSAWSLVDGFEWNNGFTVRRGLFYIDFSQPNRTRTPKTSAQYYRHVVADNGFPSDKRDKEIRGRFPCDFHWGVADSTLQVHFHPFSPQFTDTHLYSWNLTGDRSLRPVPGVTVNTRRAQCTDYLAIRNHLRLFEPTGASHYRFALNWSLILPQGDLSNVNTEALRYYRCVLTELKKLDVKAAVILYYPTHRAPNLGLPGPLHASGGWLNHSTVEAFQKYAALCYQQLGSWVPYWITINEPNRLVDVYSSAIEKHQAAHNLLLAHAKAWRLYEREHSSQQRALVSLALHADWAEPANPFLDSHTAAAQRFLLFELGRFLDPLLGTRYEEKHSKWDYPQEMKAYLEERAGVMGLRGSPLPNFTDTEREELRGALNFIALNHFTTRLVSPYHPTQASPQQKQPPDHGCLTLSDPTWHSSSQGLALVPWGLRKTLNWVSQRYGRALPIIVSASGIDDQAPVEDKLRQLFLKSYLQEAFKARQLDGVNLQGFYMWKLQDRHVPQFGLFTSTHHRSKAKASVALYKEIISRGGFPEDNTTQACRSNELHEPCSACVWMFKNKALLVFGGCLFITAVMLAALIIFVIVTKRNQTRGRRRGVTRRRRRERVPVCTCPRVKC</sequence>
<evidence type="ECO:0000256" key="10">
    <source>
        <dbReference type="SAM" id="SignalP"/>
    </source>
</evidence>
<evidence type="ECO:0000256" key="7">
    <source>
        <dbReference type="ARBA" id="ARBA00023180"/>
    </source>
</evidence>
<dbReference type="OMA" id="RRKFWKA"/>
<dbReference type="Proteomes" id="UP000472265">
    <property type="component" value="Chromosome 18"/>
</dbReference>
<dbReference type="InterPro" id="IPR033132">
    <property type="entry name" value="GH_1_N_CS"/>
</dbReference>
<dbReference type="GO" id="GO:0005975">
    <property type="term" value="P:carbohydrate metabolic process"/>
    <property type="evidence" value="ECO:0007669"/>
    <property type="project" value="InterPro"/>
</dbReference>
<reference evidence="11" key="1">
    <citation type="submission" date="2021-04" db="EMBL/GenBank/DDBJ databases">
        <authorList>
            <consortium name="Wellcome Sanger Institute Data Sharing"/>
        </authorList>
    </citation>
    <scope>NUCLEOTIDE SEQUENCE [LARGE SCALE GENOMIC DNA]</scope>
</reference>
<keyword evidence="7" id="KW-0325">Glycoprotein</keyword>
<evidence type="ECO:0000256" key="9">
    <source>
        <dbReference type="SAM" id="Phobius"/>
    </source>
</evidence>
<evidence type="ECO:0000313" key="11">
    <source>
        <dbReference type="Ensembl" id="ENSSAUP00010046233.1"/>
    </source>
</evidence>
<keyword evidence="5 9" id="KW-1133">Transmembrane helix</keyword>
<accession>A0A671X5E9</accession>
<evidence type="ECO:0000313" key="12">
    <source>
        <dbReference type="Proteomes" id="UP000472265"/>
    </source>
</evidence>
<evidence type="ECO:0000256" key="2">
    <source>
        <dbReference type="ARBA" id="ARBA00022475"/>
    </source>
</evidence>
<dbReference type="PANTHER" id="PTHR10353:SF68">
    <property type="entry name" value="BETA-KLOTHO"/>
    <property type="match status" value="1"/>
</dbReference>
<dbReference type="FunCoup" id="A0A671X5E9">
    <property type="interactions" value="283"/>
</dbReference>
<dbReference type="InterPro" id="IPR017853">
    <property type="entry name" value="GH"/>
</dbReference>
<dbReference type="AlphaFoldDB" id="A0A671X5E9"/>
<dbReference type="Pfam" id="PF00232">
    <property type="entry name" value="Glyco_hydro_1"/>
    <property type="match status" value="3"/>
</dbReference>
<evidence type="ECO:0000256" key="3">
    <source>
        <dbReference type="ARBA" id="ARBA00022692"/>
    </source>
</evidence>
<dbReference type="GeneID" id="115568742"/>
<dbReference type="GO" id="GO:0004553">
    <property type="term" value="F:hydrolase activity, hydrolyzing O-glycosyl compounds"/>
    <property type="evidence" value="ECO:0007669"/>
    <property type="project" value="InterPro"/>
</dbReference>
<dbReference type="OrthoDB" id="65569at2759"/>
<gene>
    <name evidence="11" type="primary">KLB</name>
    <name evidence="11" type="synonym">klb</name>
</gene>
<evidence type="ECO:0000256" key="5">
    <source>
        <dbReference type="ARBA" id="ARBA00022989"/>
    </source>
</evidence>
<feature type="chain" id="PRO_5025618263" evidence="10">
    <location>
        <begin position="29"/>
        <end position="1047"/>
    </location>
</feature>
<feature type="signal peptide" evidence="10">
    <location>
        <begin position="1"/>
        <end position="28"/>
    </location>
</feature>
<keyword evidence="12" id="KW-1185">Reference proteome</keyword>
<reference evidence="11" key="3">
    <citation type="submission" date="2025-09" db="UniProtKB">
        <authorList>
            <consortium name="Ensembl"/>
        </authorList>
    </citation>
    <scope>IDENTIFICATION</scope>
</reference>
<keyword evidence="2" id="KW-1003">Cell membrane</keyword>
<dbReference type="FunFam" id="3.20.20.80:FF:000062">
    <property type="entry name" value="Klotho"/>
    <property type="match status" value="1"/>
</dbReference>
<keyword evidence="10" id="KW-0732">Signal</keyword>
<proteinExistence type="inferred from homology"/>
<protein>
    <submittedName>
        <fullName evidence="11">Klotho beta</fullName>
    </submittedName>
</protein>
<dbReference type="InterPro" id="IPR001360">
    <property type="entry name" value="Glyco_hydro_1"/>
</dbReference>
<dbReference type="PROSITE" id="PS00653">
    <property type="entry name" value="GLYCOSYL_HYDROL_F1_2"/>
    <property type="match status" value="1"/>
</dbReference>
<dbReference type="FunFam" id="3.20.20.80:FF:000042">
    <property type="entry name" value="Klotho"/>
    <property type="match status" value="1"/>
</dbReference>
<evidence type="ECO:0000256" key="1">
    <source>
        <dbReference type="ARBA" id="ARBA00004162"/>
    </source>
</evidence>